<evidence type="ECO:0000313" key="1">
    <source>
        <dbReference type="EMBL" id="MBB5672480.1"/>
    </source>
</evidence>
<accession>A0AB73H296</accession>
<gene>
    <name evidence="1" type="ORF">FHR65_004081</name>
</gene>
<proteinExistence type="predicted"/>
<comment type="caution">
    <text evidence="1">The sequence shown here is derived from an EMBL/GenBank/DDBJ whole genome shotgun (WGS) entry which is preliminary data.</text>
</comment>
<dbReference type="RefSeq" id="WP_184578825.1">
    <property type="nucleotide sequence ID" value="NZ_JACIIQ010000025.1"/>
</dbReference>
<protein>
    <submittedName>
        <fullName evidence="1">Uncharacterized protein</fullName>
    </submittedName>
</protein>
<dbReference type="AlphaFoldDB" id="A0AB73H296"/>
<organism evidence="1">
    <name type="scientific">Xanthomonas arboricola</name>
    <dbReference type="NCBI Taxonomy" id="56448"/>
    <lineage>
        <taxon>Bacteria</taxon>
        <taxon>Pseudomonadati</taxon>
        <taxon>Pseudomonadota</taxon>
        <taxon>Gammaproteobacteria</taxon>
        <taxon>Lysobacterales</taxon>
        <taxon>Lysobacteraceae</taxon>
        <taxon>Xanthomonas</taxon>
    </lineage>
</organism>
<dbReference type="EMBL" id="JACIIQ010000025">
    <property type="protein sequence ID" value="MBB5672480.1"/>
    <property type="molecule type" value="Genomic_DNA"/>
</dbReference>
<reference evidence="1" key="1">
    <citation type="submission" date="2020-08" db="EMBL/GenBank/DDBJ databases">
        <title>Studying the diversity of plant-associated saprophytic bacteria and their role in host health and plant-pathogen interactions.</title>
        <authorList>
            <person name="Potnis N."/>
        </authorList>
    </citation>
    <scope>NUCLEOTIDE SEQUENCE</scope>
    <source>
        <strain evidence="1">F21</strain>
    </source>
</reference>
<name>A0AB73H296_9XANT</name>
<dbReference type="Proteomes" id="UP000528595">
    <property type="component" value="Unassembled WGS sequence"/>
</dbReference>
<sequence>MGDLEGKSKAPVAGQHRELGATLESVTLLGVAPASKELTEAVRLAAARAHPTREAGTAVQRRWRVHNLAFDPARQHWRLQESSALLDR</sequence>